<reference evidence="3" key="1">
    <citation type="journal article" date="2021" name="Microbiol. Resour. Announc.">
        <title>LGAAP: Leishmaniinae Genome Assembly and Annotation Pipeline.</title>
        <authorList>
            <person name="Almutairi H."/>
            <person name="Urbaniak M.D."/>
            <person name="Bates M.D."/>
            <person name="Jariyapan N."/>
            <person name="Kwakye-Nuako G."/>
            <person name="Thomaz-Soccol V."/>
            <person name="Al-Salem W.S."/>
            <person name="Dillon R.J."/>
            <person name="Bates P.A."/>
            <person name="Gatherer D."/>
        </authorList>
    </citation>
    <scope>NUCLEOTIDE SEQUENCE [LARGE SCALE GENOMIC DNA]</scope>
</reference>
<protein>
    <recommendedName>
        <fullName evidence="4">Sfi1 spindle body domain-containing protein</fullName>
    </recommendedName>
</protein>
<evidence type="ECO:0000256" key="1">
    <source>
        <dbReference type="SAM" id="MobiDB-lite"/>
    </source>
</evidence>
<dbReference type="KEGG" id="loi:92356904"/>
<reference evidence="3" key="2">
    <citation type="journal article" date="2021" name="Sci. Data">
        <title>Chromosome-scale genome sequencing, assembly and annotation of six genomes from subfamily Leishmaniinae.</title>
        <authorList>
            <person name="Almutairi H."/>
            <person name="Urbaniak M.D."/>
            <person name="Bates M.D."/>
            <person name="Jariyapan N."/>
            <person name="Kwakye-Nuako G."/>
            <person name="Thomaz Soccol V."/>
            <person name="Al-Salem W.S."/>
            <person name="Dillon R.J."/>
            <person name="Bates P.A."/>
            <person name="Gatherer D."/>
        </authorList>
    </citation>
    <scope>NUCLEOTIDE SEQUENCE [LARGE SCALE GENOMIC DNA]</scope>
</reference>
<dbReference type="RefSeq" id="XP_067059620.1">
    <property type="nucleotide sequence ID" value="XM_067202970.1"/>
</dbReference>
<feature type="region of interest" description="Disordered" evidence="1">
    <location>
        <begin position="1095"/>
        <end position="1118"/>
    </location>
</feature>
<evidence type="ECO:0000313" key="2">
    <source>
        <dbReference type="EMBL" id="KAG5467818.1"/>
    </source>
</evidence>
<feature type="compositionally biased region" description="Basic and acidic residues" evidence="1">
    <location>
        <begin position="517"/>
        <end position="548"/>
    </location>
</feature>
<dbReference type="EMBL" id="JAFHLR010000034">
    <property type="protein sequence ID" value="KAG5467818.1"/>
    <property type="molecule type" value="Genomic_DNA"/>
</dbReference>
<dbReference type="GeneID" id="92356904"/>
<dbReference type="Proteomes" id="UP000674143">
    <property type="component" value="Unassembled WGS sequence"/>
</dbReference>
<feature type="region of interest" description="Disordered" evidence="1">
    <location>
        <begin position="1004"/>
        <end position="1054"/>
    </location>
</feature>
<feature type="region of interest" description="Disordered" evidence="1">
    <location>
        <begin position="404"/>
        <end position="573"/>
    </location>
</feature>
<keyword evidence="3" id="KW-1185">Reference proteome</keyword>
<evidence type="ECO:0008006" key="4">
    <source>
        <dbReference type="Google" id="ProtNLM"/>
    </source>
</evidence>
<feature type="compositionally biased region" description="Low complexity" evidence="1">
    <location>
        <begin position="1038"/>
        <end position="1049"/>
    </location>
</feature>
<gene>
    <name evidence="2" type="ORF">LSCM4_00902</name>
</gene>
<feature type="region of interest" description="Disordered" evidence="1">
    <location>
        <begin position="1170"/>
        <end position="1206"/>
    </location>
</feature>
<comment type="caution">
    <text evidence="2">The sequence shown here is derived from an EMBL/GenBank/DDBJ whole genome shotgun (WGS) entry which is preliminary data.</text>
</comment>
<organism evidence="2 3">
    <name type="scientific">Leishmania orientalis</name>
    <dbReference type="NCBI Taxonomy" id="2249476"/>
    <lineage>
        <taxon>Eukaryota</taxon>
        <taxon>Discoba</taxon>
        <taxon>Euglenozoa</taxon>
        <taxon>Kinetoplastea</taxon>
        <taxon>Metakinetoplastina</taxon>
        <taxon>Trypanosomatida</taxon>
        <taxon>Trypanosomatidae</taxon>
        <taxon>Leishmaniinae</taxon>
        <taxon>Leishmania</taxon>
    </lineage>
</organism>
<proteinExistence type="predicted"/>
<evidence type="ECO:0000313" key="3">
    <source>
        <dbReference type="Proteomes" id="UP000674143"/>
    </source>
</evidence>
<feature type="compositionally biased region" description="Basic and acidic residues" evidence="1">
    <location>
        <begin position="426"/>
        <end position="436"/>
    </location>
</feature>
<accession>A0A836H0Q1</accession>
<feature type="compositionally biased region" description="Polar residues" evidence="1">
    <location>
        <begin position="557"/>
        <end position="566"/>
    </location>
</feature>
<sequence>MSSRVEESTLASFTKEPVTARQGACAIVYEAVCAEALRVIFALYALSRSGVAELGDALRHCRTVISEDGHSPLEPLHLFAPQHHVGGASPVQWAHSREGAHLRSHDRQGREEVRVLFSSAEARECIAHASLHGLLTAAHLLRCSTWTAESLVPGAWSEGQSAPPQVSQLLARARAAEELRTRESAWCATVLVQLTEWLLLSLRPHFPSSLVSTLPSRALSVAEVERAVIDRCDPFSRSPCPPSSTNGAVHGVSTLVTRQRAVFVGDPLPLYFPILANQKEYSRVSASSSWPTSNAPVTLESGCVHRWLLDDLPRWCVHVALEEQCRVWHRTSLLRRALEQWRARRGVRVIAHLARAAMSSPPAEPPQSALATDSFRPLSYAGVSPYGGSPIAGESALPLRARRTDDTEAVTLSHAATTQTAADTPRSGKVDSRDTGEPSSCSFGGVPDADVSTIELDTAPPPSLQRQYRQPTNPPAAAVLPHSGDFGASVSASKTRRLNSVLRGGPTMRESASSPHIRADESAGARSEEGGQDQHQRKNPPRQERGHPEGTVAASVPASTLSSVHGPSSDKECTRVSSHLTSVAALAFSDREAPQEEIACVMARRRERAVMQKLFTLWRDRRLYESMAARFLQVQWREVTRARCWAQWRRRRAAILQHDKEVRDVARCDVYTERKALLYFQALLQRWKLAALARRFRLSTLGHRVFRSWQCNTRFEQAQRAIQQQRIGAHRVKWQVWTRWRERRQESVAARYRAQKHGAATLLLMKCACARRQASHVARSQSNAAILQRALQRWALRCTIAARLRNFIESRLPRQTRARQAWNTWRSRWLQQQLRQAQEHCLHAFRVAHLTGVCFARWVQRWRRETCIRTCVARQQRCHLLRVVFLQWQQRLHLCAIVRHGQEELALKISEQLERRRVLRTWLRRAAQHAGGRRRHLEALMDADADTVLRHSRLARTFYHWRTHSFVRRRYNVDRRRRLPAAAHRTAGVKGLITHRELLRITGGARVAHNSGADSRDQDSERPTSPAAVARLPPPPRAAASKSAPPQRSQQDRVEYARRAPYTRSPQGSSDRCSNAIAVRQSTAVAVASLEAPESTGLWGNDEEGPAAAPATPHVGSRTVRCGQFSIPLRKRTLALQRQLLAVQLQHPLLFSAHASVRVITAGRRAMPPARAVFSEPPPSTVLAPRKTTRPSTPPPTTTVDQHWDSNLSGSDAEIEAPTRSCTATPLFAAREVEHARRPLCNAALVESPHSSSSLQPRPPQSGNHLCGSEDCAALGSGFGPAAPTNRLLGKMEQLLRRIRSMEDGYPAQGAAAT</sequence>
<name>A0A836H0Q1_9TRYP</name>